<dbReference type="FunFam" id="3.30.590.10:FF:000011">
    <property type="entry name" value="Glutamine synthetase"/>
    <property type="match status" value="1"/>
</dbReference>
<dbReference type="Proteomes" id="UP000759131">
    <property type="component" value="Unassembled WGS sequence"/>
</dbReference>
<feature type="compositionally biased region" description="Basic and acidic residues" evidence="8">
    <location>
        <begin position="274"/>
        <end position="283"/>
    </location>
</feature>
<feature type="region of interest" description="Disordered" evidence="8">
    <location>
        <begin position="274"/>
        <end position="296"/>
    </location>
</feature>
<evidence type="ECO:0000256" key="6">
    <source>
        <dbReference type="ARBA" id="ARBA00022741"/>
    </source>
</evidence>
<dbReference type="SMART" id="SM01230">
    <property type="entry name" value="Gln-synt_C"/>
    <property type="match status" value="1"/>
</dbReference>
<dbReference type="SUPFAM" id="SSF54368">
    <property type="entry name" value="Glutamine synthetase, N-terminal domain"/>
    <property type="match status" value="1"/>
</dbReference>
<evidence type="ECO:0000256" key="2">
    <source>
        <dbReference type="ARBA" id="ARBA00009897"/>
    </source>
</evidence>
<evidence type="ECO:0000256" key="3">
    <source>
        <dbReference type="ARBA" id="ARBA00012937"/>
    </source>
</evidence>
<evidence type="ECO:0000259" key="9">
    <source>
        <dbReference type="SMART" id="SM01230"/>
    </source>
</evidence>
<feature type="non-terminal residue" evidence="10">
    <location>
        <position position="1"/>
    </location>
</feature>
<keyword evidence="7" id="KW-0067">ATP-binding</keyword>
<sequence length="305" mass="34047">MYTAVTLKGPHIQHTDMEATSLTSNAVTLAKYLALTQPNNKVQVMYVWIIDGTNQHMGSQTKIVPFVPTDASELPLWTPAGASTGHEEGIYLLPVQLYDDPFRGGNNKLVMCETVRYDRQPTEDNHRHSCKVAMDLVRDQQPWFGVQQEYTPADGRHYEYTEFGAHVVDAHLKACLYAGIAIAGEKTDNDSKWEFQVGPCEGVTIGDDIWMARFLMQRVAKDFGVDVSFSPYDDRTGVLCRRAHCNFSTEAMREPGGMAAIDRAAECLSRKHDKHIATDDPRGDGSPTHTTHRYGGDIVDIKRGN</sequence>
<evidence type="ECO:0000256" key="1">
    <source>
        <dbReference type="ARBA" id="ARBA00004496"/>
    </source>
</evidence>
<dbReference type="GO" id="GO:0006542">
    <property type="term" value="P:glutamine biosynthetic process"/>
    <property type="evidence" value="ECO:0007669"/>
    <property type="project" value="InterPro"/>
</dbReference>
<keyword evidence="6" id="KW-0547">Nucleotide-binding</keyword>
<dbReference type="InterPro" id="IPR008146">
    <property type="entry name" value="Gln_synth_cat_dom"/>
</dbReference>
<gene>
    <name evidence="10" type="ORF">OSB1V03_LOCUS18767</name>
</gene>
<keyword evidence="11" id="KW-1185">Reference proteome</keyword>
<feature type="domain" description="GS catalytic" evidence="9">
    <location>
        <begin position="123"/>
        <end position="296"/>
    </location>
</feature>
<dbReference type="Gene3D" id="3.10.20.70">
    <property type="entry name" value="Glutamine synthetase, N-terminal domain"/>
    <property type="match status" value="1"/>
</dbReference>
<evidence type="ECO:0000313" key="11">
    <source>
        <dbReference type="Proteomes" id="UP000759131"/>
    </source>
</evidence>
<dbReference type="PANTHER" id="PTHR20852">
    <property type="entry name" value="GLUTAMINE SYNTHETASE"/>
    <property type="match status" value="1"/>
</dbReference>
<reference evidence="10" key="1">
    <citation type="submission" date="2020-11" db="EMBL/GenBank/DDBJ databases">
        <authorList>
            <person name="Tran Van P."/>
        </authorList>
    </citation>
    <scope>NUCLEOTIDE SEQUENCE</scope>
</reference>
<dbReference type="GO" id="GO:0004356">
    <property type="term" value="F:glutamine synthetase activity"/>
    <property type="evidence" value="ECO:0007669"/>
    <property type="project" value="UniProtKB-EC"/>
</dbReference>
<comment type="subcellular location">
    <subcellularLocation>
        <location evidence="1">Cytoplasm</location>
    </subcellularLocation>
</comment>
<dbReference type="AlphaFoldDB" id="A0A7R9QEW7"/>
<accession>A0A7R9QEW7</accession>
<dbReference type="GO" id="GO:0005524">
    <property type="term" value="F:ATP binding"/>
    <property type="evidence" value="ECO:0007669"/>
    <property type="project" value="UniProtKB-KW"/>
</dbReference>
<evidence type="ECO:0000313" key="10">
    <source>
        <dbReference type="EMBL" id="CAD7641678.1"/>
    </source>
</evidence>
<dbReference type="EMBL" id="CAJPIZ010025681">
    <property type="protein sequence ID" value="CAG2118817.1"/>
    <property type="molecule type" value="Genomic_DNA"/>
</dbReference>
<keyword evidence="5" id="KW-0436">Ligase</keyword>
<dbReference type="EC" id="6.3.1.2" evidence="3"/>
<dbReference type="OrthoDB" id="1936100at2759"/>
<dbReference type="InterPro" id="IPR036651">
    <property type="entry name" value="Gln_synt_N_sf"/>
</dbReference>
<evidence type="ECO:0000256" key="8">
    <source>
        <dbReference type="SAM" id="MobiDB-lite"/>
    </source>
</evidence>
<dbReference type="PANTHER" id="PTHR20852:SF57">
    <property type="entry name" value="GLUTAMINE SYNTHETASE 2 CYTOPLASMIC"/>
    <property type="match status" value="1"/>
</dbReference>
<dbReference type="Gene3D" id="3.30.590.10">
    <property type="entry name" value="Glutamine synthetase/guanido kinase, catalytic domain"/>
    <property type="match status" value="1"/>
</dbReference>
<evidence type="ECO:0000256" key="7">
    <source>
        <dbReference type="ARBA" id="ARBA00022840"/>
    </source>
</evidence>
<proteinExistence type="inferred from homology"/>
<dbReference type="SUPFAM" id="SSF55931">
    <property type="entry name" value="Glutamine synthetase/guanido kinase"/>
    <property type="match status" value="1"/>
</dbReference>
<evidence type="ECO:0000256" key="5">
    <source>
        <dbReference type="ARBA" id="ARBA00022598"/>
    </source>
</evidence>
<comment type="similarity">
    <text evidence="2">Belongs to the glutamine synthetase family.</text>
</comment>
<dbReference type="EMBL" id="OC880256">
    <property type="protein sequence ID" value="CAD7641678.1"/>
    <property type="molecule type" value="Genomic_DNA"/>
</dbReference>
<organism evidence="10">
    <name type="scientific">Medioppia subpectinata</name>
    <dbReference type="NCBI Taxonomy" id="1979941"/>
    <lineage>
        <taxon>Eukaryota</taxon>
        <taxon>Metazoa</taxon>
        <taxon>Ecdysozoa</taxon>
        <taxon>Arthropoda</taxon>
        <taxon>Chelicerata</taxon>
        <taxon>Arachnida</taxon>
        <taxon>Acari</taxon>
        <taxon>Acariformes</taxon>
        <taxon>Sarcoptiformes</taxon>
        <taxon>Oribatida</taxon>
        <taxon>Brachypylina</taxon>
        <taxon>Oppioidea</taxon>
        <taxon>Oppiidae</taxon>
        <taxon>Medioppia</taxon>
    </lineage>
</organism>
<evidence type="ECO:0000256" key="4">
    <source>
        <dbReference type="ARBA" id="ARBA00022490"/>
    </source>
</evidence>
<name>A0A7R9QEW7_9ACAR</name>
<dbReference type="InterPro" id="IPR014746">
    <property type="entry name" value="Gln_synth/guanido_kin_cat_dom"/>
</dbReference>
<keyword evidence="4" id="KW-0963">Cytoplasm</keyword>
<protein>
    <recommendedName>
        <fullName evidence="3">glutamine synthetase</fullName>
        <ecNumber evidence="3">6.3.1.2</ecNumber>
    </recommendedName>
</protein>
<dbReference type="InterPro" id="IPR050292">
    <property type="entry name" value="Glutamine_Synthetase"/>
</dbReference>
<dbReference type="GO" id="GO:0005737">
    <property type="term" value="C:cytoplasm"/>
    <property type="evidence" value="ECO:0007669"/>
    <property type="project" value="UniProtKB-SubCell"/>
</dbReference>